<evidence type="ECO:0000313" key="3">
    <source>
        <dbReference type="EMBL" id="RSX55935.1"/>
    </source>
</evidence>
<dbReference type="RefSeq" id="WP_125963103.1">
    <property type="nucleotide sequence ID" value="NZ_QXGM01000001.1"/>
</dbReference>
<dbReference type="GO" id="GO:0009055">
    <property type="term" value="F:electron transfer activity"/>
    <property type="evidence" value="ECO:0007669"/>
    <property type="project" value="TreeGrafter"/>
</dbReference>
<keyword evidence="1" id="KW-0560">Oxidoreductase</keyword>
<dbReference type="Gene3D" id="3.40.50.360">
    <property type="match status" value="1"/>
</dbReference>
<keyword evidence="4" id="KW-1185">Reference proteome</keyword>
<dbReference type="InterPro" id="IPR046980">
    <property type="entry name" value="KefG/KefF"/>
</dbReference>
<organism evidence="3 4">
    <name type="scientific">Bifidobacterium dolichotidis</name>
    <dbReference type="NCBI Taxonomy" id="2306976"/>
    <lineage>
        <taxon>Bacteria</taxon>
        <taxon>Bacillati</taxon>
        <taxon>Actinomycetota</taxon>
        <taxon>Actinomycetes</taxon>
        <taxon>Bifidobacteriales</taxon>
        <taxon>Bifidobacteriaceae</taxon>
        <taxon>Bifidobacterium</taxon>
    </lineage>
</organism>
<evidence type="ECO:0000256" key="1">
    <source>
        <dbReference type="ARBA" id="ARBA00023002"/>
    </source>
</evidence>
<accession>A0A430FSU9</accession>
<evidence type="ECO:0000313" key="4">
    <source>
        <dbReference type="Proteomes" id="UP000287609"/>
    </source>
</evidence>
<dbReference type="OrthoDB" id="9798454at2"/>
<comment type="caution">
    <text evidence="3">The sequence shown here is derived from an EMBL/GenBank/DDBJ whole genome shotgun (WGS) entry which is preliminary data.</text>
</comment>
<dbReference type="SUPFAM" id="SSF52218">
    <property type="entry name" value="Flavoproteins"/>
    <property type="match status" value="1"/>
</dbReference>
<dbReference type="GO" id="GO:0003955">
    <property type="term" value="F:NAD(P)H dehydrogenase (quinone) activity"/>
    <property type="evidence" value="ECO:0007669"/>
    <property type="project" value="TreeGrafter"/>
</dbReference>
<dbReference type="EMBL" id="QXGM01000001">
    <property type="protein sequence ID" value="RSX55935.1"/>
    <property type="molecule type" value="Genomic_DNA"/>
</dbReference>
<dbReference type="AlphaFoldDB" id="A0A430FSU9"/>
<dbReference type="InterPro" id="IPR003680">
    <property type="entry name" value="Flavodoxin_fold"/>
</dbReference>
<feature type="domain" description="Flavodoxin-like fold" evidence="2">
    <location>
        <begin position="3"/>
        <end position="168"/>
    </location>
</feature>
<dbReference type="GO" id="GO:0010181">
    <property type="term" value="F:FMN binding"/>
    <property type="evidence" value="ECO:0007669"/>
    <property type="project" value="TreeGrafter"/>
</dbReference>
<proteinExistence type="predicted"/>
<dbReference type="InterPro" id="IPR029039">
    <property type="entry name" value="Flavoprotein-like_sf"/>
</dbReference>
<name>A0A430FSU9_9BIFI</name>
<gene>
    <name evidence="3" type="ORF">D2E26_0498</name>
</gene>
<protein>
    <submittedName>
        <fullName evidence="3">NAD(P)H dehydrogenase</fullName>
    </submittedName>
</protein>
<dbReference type="Proteomes" id="UP000287609">
    <property type="component" value="Unassembled WGS sequence"/>
</dbReference>
<dbReference type="PANTHER" id="PTHR47307:SF1">
    <property type="entry name" value="GLUTATHIONE-REGULATED POTASSIUM-EFFLUX SYSTEM ANCILLARY PROTEIN KEFG"/>
    <property type="match status" value="1"/>
</dbReference>
<dbReference type="PANTHER" id="PTHR47307">
    <property type="entry name" value="GLUTATHIONE-REGULATED POTASSIUM-EFFLUX SYSTEM ANCILLARY PROTEIN KEFG"/>
    <property type="match status" value="1"/>
</dbReference>
<reference evidence="3 4" key="1">
    <citation type="submission" date="2018-09" db="EMBL/GenBank/DDBJ databases">
        <title>Characterization of the phylogenetic diversity of five novel species belonging to the genus Bifidobacterium.</title>
        <authorList>
            <person name="Lugli G.A."/>
            <person name="Duranti S."/>
            <person name="Milani C."/>
        </authorList>
    </citation>
    <scope>NUCLEOTIDE SEQUENCE [LARGE SCALE GENOMIC DNA]</scope>
    <source>
        <strain evidence="3 4">2036B</strain>
    </source>
</reference>
<evidence type="ECO:0000259" key="2">
    <source>
        <dbReference type="Pfam" id="PF02525"/>
    </source>
</evidence>
<sequence>MTNILVVVGHTYPQQSIANRMIVKELVRQYPDAQVDDLYTLYPDFSIDVAAEQSKIEWADLIILQSPMFWYSVPSIVNRWFEEVFSAGWAYETTGHVLDGKKVIFSMTVGGPVEAYTDETTVGITEDQVIAPMRSSFTYCNMDWLGSVVTYDMPQPADSEAMKEAIHAHVESIAAFID</sequence>
<dbReference type="Pfam" id="PF02525">
    <property type="entry name" value="Flavodoxin_2"/>
    <property type="match status" value="1"/>
</dbReference>